<dbReference type="Pfam" id="PF01380">
    <property type="entry name" value="SIS"/>
    <property type="match status" value="1"/>
</dbReference>
<evidence type="ECO:0000259" key="5">
    <source>
        <dbReference type="PROSITE" id="PS51464"/>
    </source>
</evidence>
<keyword evidence="3" id="KW-0804">Transcription</keyword>
<evidence type="ECO:0000313" key="6">
    <source>
        <dbReference type="EMBL" id="UQS82189.1"/>
    </source>
</evidence>
<evidence type="ECO:0000256" key="2">
    <source>
        <dbReference type="ARBA" id="ARBA00023125"/>
    </source>
</evidence>
<name>A0ABY4P8Y2_9LACO</name>
<evidence type="ECO:0000256" key="1">
    <source>
        <dbReference type="ARBA" id="ARBA00023015"/>
    </source>
</evidence>
<dbReference type="InterPro" id="IPR046348">
    <property type="entry name" value="SIS_dom_sf"/>
</dbReference>
<evidence type="ECO:0000259" key="4">
    <source>
        <dbReference type="PROSITE" id="PS51071"/>
    </source>
</evidence>
<feature type="domain" description="SIS" evidence="5">
    <location>
        <begin position="95"/>
        <end position="233"/>
    </location>
</feature>
<evidence type="ECO:0000313" key="7">
    <source>
        <dbReference type="Proteomes" id="UP000831495"/>
    </source>
</evidence>
<dbReference type="InterPro" id="IPR047640">
    <property type="entry name" value="RpiR-like"/>
</dbReference>
<keyword evidence="2" id="KW-0238">DNA-binding</keyword>
<protein>
    <submittedName>
        <fullName evidence="6">MurR/RpiR family transcriptional regulator</fullName>
    </submittedName>
</protein>
<dbReference type="InterPro" id="IPR001347">
    <property type="entry name" value="SIS_dom"/>
</dbReference>
<dbReference type="EMBL" id="CP093366">
    <property type="protein sequence ID" value="UQS82189.1"/>
    <property type="molecule type" value="Genomic_DNA"/>
</dbReference>
<dbReference type="PANTHER" id="PTHR30514">
    <property type="entry name" value="GLUCOKINASE"/>
    <property type="match status" value="1"/>
</dbReference>
<dbReference type="Gene3D" id="3.40.50.10490">
    <property type="entry name" value="Glucose-6-phosphate isomerase like protein, domain 1"/>
    <property type="match status" value="1"/>
</dbReference>
<dbReference type="PROSITE" id="PS51464">
    <property type="entry name" value="SIS"/>
    <property type="match status" value="1"/>
</dbReference>
<dbReference type="InterPro" id="IPR036388">
    <property type="entry name" value="WH-like_DNA-bd_sf"/>
</dbReference>
<dbReference type="PROSITE" id="PS51071">
    <property type="entry name" value="HTH_RPIR"/>
    <property type="match status" value="1"/>
</dbReference>
<dbReference type="CDD" id="cd05013">
    <property type="entry name" value="SIS_RpiR"/>
    <property type="match status" value="1"/>
</dbReference>
<dbReference type="Pfam" id="PF01418">
    <property type="entry name" value="HTH_6"/>
    <property type="match status" value="1"/>
</dbReference>
<accession>A0ABY4P8Y2</accession>
<dbReference type="PANTHER" id="PTHR30514:SF1">
    <property type="entry name" value="HTH-TYPE TRANSCRIPTIONAL REGULATOR HEXR-RELATED"/>
    <property type="match status" value="1"/>
</dbReference>
<dbReference type="InterPro" id="IPR035472">
    <property type="entry name" value="RpiR-like_SIS"/>
</dbReference>
<keyword evidence="1" id="KW-0805">Transcription regulation</keyword>
<proteinExistence type="predicted"/>
<dbReference type="InterPro" id="IPR009057">
    <property type="entry name" value="Homeodomain-like_sf"/>
</dbReference>
<evidence type="ECO:0000256" key="3">
    <source>
        <dbReference type="ARBA" id="ARBA00023163"/>
    </source>
</evidence>
<feature type="domain" description="HTH rpiR-type" evidence="4">
    <location>
        <begin position="1"/>
        <end position="69"/>
    </location>
</feature>
<keyword evidence="7" id="KW-1185">Reference proteome</keyword>
<dbReference type="RefSeq" id="WP_249514459.1">
    <property type="nucleotide sequence ID" value="NZ_CP093366.1"/>
</dbReference>
<sequence>MPINDLTKMQQKIYQYILDHKETVKDFSLRHLAEELDVAPASVLRTINRLGYQHYYEFCQQLNQEVAEDRLDDVTYQAQSYFAQAPEYETQMQQFLNLVFADTIFIFFGVGTSGDLASYGARQFVNHGREAFVISDPFYPVQLGKNSLKNHLLIVLSASGETAQTLDQVVNFYDHNAKIVSITNNPTNSLAELSDLNFSYEIPERIVGQGVNLTSQVPVVYLLERLAQVVHQCQ</sequence>
<gene>
    <name evidence="6" type="ORF">MOO45_00380</name>
</gene>
<dbReference type="SUPFAM" id="SSF46689">
    <property type="entry name" value="Homeodomain-like"/>
    <property type="match status" value="1"/>
</dbReference>
<reference evidence="6" key="1">
    <citation type="journal article" date="2022" name="Int. J. Syst. Evol. Microbiol.">
        <title>Apilactobacillus apisilvae sp. nov., Nicolia spurrieriana gen. nov. sp. nov., Bombilactobacillus folatiphilus sp. nov. and Bombilactobacillus thymidiniphilus sp. nov., four new lactic acid bacterial isolates from stingless bees Tetragonula carbonaria and Austroplebeia australis.</title>
        <authorList>
            <person name="Oliphant S.A."/>
            <person name="Watson-Haigh N.S."/>
            <person name="Sumby K.M."/>
            <person name="Gardner J."/>
            <person name="Groom S."/>
            <person name="Jiranek V."/>
        </authorList>
    </citation>
    <scope>NUCLEOTIDE SEQUENCE</scope>
    <source>
        <strain evidence="6">SG4_D2</strain>
    </source>
</reference>
<dbReference type="SUPFAM" id="SSF53697">
    <property type="entry name" value="SIS domain"/>
    <property type="match status" value="1"/>
</dbReference>
<dbReference type="Proteomes" id="UP000831495">
    <property type="component" value="Chromosome"/>
</dbReference>
<dbReference type="InterPro" id="IPR000281">
    <property type="entry name" value="HTH_RpiR"/>
</dbReference>
<organism evidence="6 7">
    <name type="scientific">Bombilactobacillus folatiphilus</name>
    <dbReference type="NCBI Taxonomy" id="2923362"/>
    <lineage>
        <taxon>Bacteria</taxon>
        <taxon>Bacillati</taxon>
        <taxon>Bacillota</taxon>
        <taxon>Bacilli</taxon>
        <taxon>Lactobacillales</taxon>
        <taxon>Lactobacillaceae</taxon>
        <taxon>Bombilactobacillus</taxon>
    </lineage>
</organism>
<dbReference type="Gene3D" id="1.10.10.10">
    <property type="entry name" value="Winged helix-like DNA-binding domain superfamily/Winged helix DNA-binding domain"/>
    <property type="match status" value="1"/>
</dbReference>